<gene>
    <name evidence="1" type="ORF">XDN619_LOCUS24254</name>
</gene>
<proteinExistence type="predicted"/>
<name>A0A816VJZ4_9BILA</name>
<dbReference type="EMBL" id="CAJNRG010011048">
    <property type="protein sequence ID" value="CAF2128503.1"/>
    <property type="molecule type" value="Genomic_DNA"/>
</dbReference>
<evidence type="ECO:0000313" key="1">
    <source>
        <dbReference type="EMBL" id="CAF2128503.1"/>
    </source>
</evidence>
<feature type="non-terminal residue" evidence="1">
    <location>
        <position position="52"/>
    </location>
</feature>
<dbReference type="AlphaFoldDB" id="A0A816VJZ4"/>
<reference evidence="1" key="1">
    <citation type="submission" date="2021-02" db="EMBL/GenBank/DDBJ databases">
        <authorList>
            <person name="Nowell W R."/>
        </authorList>
    </citation>
    <scope>NUCLEOTIDE SEQUENCE</scope>
</reference>
<comment type="caution">
    <text evidence="1">The sequence shown here is derived from an EMBL/GenBank/DDBJ whole genome shotgun (WGS) entry which is preliminary data.</text>
</comment>
<dbReference type="Proteomes" id="UP000663887">
    <property type="component" value="Unassembled WGS sequence"/>
</dbReference>
<organism evidence="1 2">
    <name type="scientific">Rotaria magnacalcarata</name>
    <dbReference type="NCBI Taxonomy" id="392030"/>
    <lineage>
        <taxon>Eukaryota</taxon>
        <taxon>Metazoa</taxon>
        <taxon>Spiralia</taxon>
        <taxon>Gnathifera</taxon>
        <taxon>Rotifera</taxon>
        <taxon>Eurotatoria</taxon>
        <taxon>Bdelloidea</taxon>
        <taxon>Philodinida</taxon>
        <taxon>Philodinidae</taxon>
        <taxon>Rotaria</taxon>
    </lineage>
</organism>
<sequence>MPTKNLNVLGLSLLLYINSPLPPNKWYCTSGSPLIVIPGSKWSNANISFLFG</sequence>
<protein>
    <submittedName>
        <fullName evidence="1">Uncharacterized protein</fullName>
    </submittedName>
</protein>
<evidence type="ECO:0000313" key="2">
    <source>
        <dbReference type="Proteomes" id="UP000663887"/>
    </source>
</evidence>
<accession>A0A816VJZ4</accession>